<feature type="transmembrane region" description="Helical" evidence="8">
    <location>
        <begin position="25"/>
        <end position="46"/>
    </location>
</feature>
<dbReference type="PANTHER" id="PTHR43711">
    <property type="entry name" value="TWO-COMPONENT HISTIDINE KINASE"/>
    <property type="match status" value="1"/>
</dbReference>
<organism evidence="12 13">
    <name type="scientific">Uliginosibacterium silvisoli</name>
    <dbReference type="NCBI Taxonomy" id="3114758"/>
    <lineage>
        <taxon>Bacteria</taxon>
        <taxon>Pseudomonadati</taxon>
        <taxon>Pseudomonadota</taxon>
        <taxon>Betaproteobacteria</taxon>
        <taxon>Rhodocyclales</taxon>
        <taxon>Zoogloeaceae</taxon>
        <taxon>Uliginosibacterium</taxon>
    </lineage>
</organism>
<gene>
    <name evidence="12" type="ORF">VVD49_16785</name>
</gene>
<protein>
    <recommendedName>
        <fullName evidence="2">histidine kinase</fullName>
        <ecNumber evidence="2">2.7.13.3</ecNumber>
    </recommendedName>
</protein>
<evidence type="ECO:0000256" key="7">
    <source>
        <dbReference type="SAM" id="MobiDB-lite"/>
    </source>
</evidence>
<dbReference type="SMART" id="SM00091">
    <property type="entry name" value="PAS"/>
    <property type="match status" value="4"/>
</dbReference>
<dbReference type="Pfam" id="PF08448">
    <property type="entry name" value="PAS_4"/>
    <property type="match status" value="2"/>
</dbReference>
<dbReference type="CDD" id="cd00075">
    <property type="entry name" value="HATPase"/>
    <property type="match status" value="1"/>
</dbReference>
<dbReference type="CDD" id="cd00082">
    <property type="entry name" value="HisKA"/>
    <property type="match status" value="1"/>
</dbReference>
<keyword evidence="8" id="KW-0472">Membrane</keyword>
<dbReference type="PROSITE" id="PS50109">
    <property type="entry name" value="HIS_KIN"/>
    <property type="match status" value="1"/>
</dbReference>
<dbReference type="NCBIfam" id="TIGR00229">
    <property type="entry name" value="sensory_box"/>
    <property type="match status" value="1"/>
</dbReference>
<comment type="catalytic activity">
    <reaction evidence="1">
        <text>ATP + protein L-histidine = ADP + protein N-phospho-L-histidine.</text>
        <dbReference type="EC" id="2.7.13.3"/>
    </reaction>
</comment>
<feature type="domain" description="PAC" evidence="11">
    <location>
        <begin position="789"/>
        <end position="840"/>
    </location>
</feature>
<accession>A0ABU6K8L4</accession>
<proteinExistence type="predicted"/>
<comment type="caution">
    <text evidence="12">The sequence shown here is derived from an EMBL/GenBank/DDBJ whole genome shotgun (WGS) entry which is preliminary data.</text>
</comment>
<dbReference type="InterPro" id="IPR036890">
    <property type="entry name" value="HATPase_C_sf"/>
</dbReference>
<evidence type="ECO:0000256" key="1">
    <source>
        <dbReference type="ARBA" id="ARBA00000085"/>
    </source>
</evidence>
<keyword evidence="6" id="KW-0902">Two-component regulatory system</keyword>
<dbReference type="Proteomes" id="UP001331561">
    <property type="component" value="Unassembled WGS sequence"/>
</dbReference>
<dbReference type="InterPro" id="IPR050736">
    <property type="entry name" value="Sensor_HK_Regulatory"/>
</dbReference>
<reference evidence="12 13" key="1">
    <citation type="submission" date="2024-01" db="EMBL/GenBank/DDBJ databases">
        <title>Uliginosibacterium soil sp. nov.</title>
        <authorList>
            <person name="Lv Y."/>
        </authorList>
    </citation>
    <scope>NUCLEOTIDE SEQUENCE [LARGE SCALE GENOMIC DNA]</scope>
    <source>
        <strain evidence="12 13">H3</strain>
    </source>
</reference>
<dbReference type="Gene3D" id="3.30.565.10">
    <property type="entry name" value="Histidine kinase-like ATPase, C-terminal domain"/>
    <property type="match status" value="1"/>
</dbReference>
<evidence type="ECO:0000259" key="11">
    <source>
        <dbReference type="PROSITE" id="PS50113"/>
    </source>
</evidence>
<keyword evidence="5" id="KW-0418">Kinase</keyword>
<keyword evidence="4" id="KW-0808">Transferase</keyword>
<dbReference type="EC" id="2.7.13.3" evidence="2"/>
<evidence type="ECO:0000313" key="12">
    <source>
        <dbReference type="EMBL" id="MEC5387388.1"/>
    </source>
</evidence>
<feature type="domain" description="PAS" evidence="10">
    <location>
        <begin position="582"/>
        <end position="651"/>
    </location>
</feature>
<dbReference type="InterPro" id="IPR003661">
    <property type="entry name" value="HisK_dim/P_dom"/>
</dbReference>
<dbReference type="PANTHER" id="PTHR43711:SF1">
    <property type="entry name" value="HISTIDINE KINASE 1"/>
    <property type="match status" value="1"/>
</dbReference>
<dbReference type="RefSeq" id="WP_327600357.1">
    <property type="nucleotide sequence ID" value="NZ_JAYXHS010000003.1"/>
</dbReference>
<dbReference type="InterPro" id="IPR000014">
    <property type="entry name" value="PAS"/>
</dbReference>
<dbReference type="PROSITE" id="PS50113">
    <property type="entry name" value="PAC"/>
    <property type="match status" value="1"/>
</dbReference>
<evidence type="ECO:0000313" key="13">
    <source>
        <dbReference type="Proteomes" id="UP001331561"/>
    </source>
</evidence>
<feature type="domain" description="PAS" evidence="10">
    <location>
        <begin position="714"/>
        <end position="792"/>
    </location>
</feature>
<evidence type="ECO:0000256" key="8">
    <source>
        <dbReference type="SAM" id="Phobius"/>
    </source>
</evidence>
<evidence type="ECO:0000256" key="2">
    <source>
        <dbReference type="ARBA" id="ARBA00012438"/>
    </source>
</evidence>
<dbReference type="PRINTS" id="PR00344">
    <property type="entry name" value="BCTRLSENSOR"/>
</dbReference>
<keyword evidence="13" id="KW-1185">Reference proteome</keyword>
<evidence type="ECO:0000256" key="4">
    <source>
        <dbReference type="ARBA" id="ARBA00022679"/>
    </source>
</evidence>
<dbReference type="Pfam" id="PF02518">
    <property type="entry name" value="HATPase_c"/>
    <property type="match status" value="1"/>
</dbReference>
<dbReference type="SUPFAM" id="SSF47384">
    <property type="entry name" value="Homodimeric domain of signal transducing histidine kinase"/>
    <property type="match status" value="1"/>
</dbReference>
<evidence type="ECO:0000259" key="10">
    <source>
        <dbReference type="PROSITE" id="PS50112"/>
    </source>
</evidence>
<evidence type="ECO:0000256" key="3">
    <source>
        <dbReference type="ARBA" id="ARBA00022553"/>
    </source>
</evidence>
<feature type="transmembrane region" description="Helical" evidence="8">
    <location>
        <begin position="273"/>
        <end position="294"/>
    </location>
</feature>
<evidence type="ECO:0000256" key="6">
    <source>
        <dbReference type="ARBA" id="ARBA00023012"/>
    </source>
</evidence>
<dbReference type="InterPro" id="IPR035965">
    <property type="entry name" value="PAS-like_dom_sf"/>
</dbReference>
<dbReference type="InterPro" id="IPR004358">
    <property type="entry name" value="Sig_transdc_His_kin-like_C"/>
</dbReference>
<dbReference type="SMART" id="SM00387">
    <property type="entry name" value="HATPase_c"/>
    <property type="match status" value="1"/>
</dbReference>
<dbReference type="InterPro" id="IPR036097">
    <property type="entry name" value="HisK_dim/P_sf"/>
</dbReference>
<dbReference type="InterPro" id="IPR003594">
    <property type="entry name" value="HATPase_dom"/>
</dbReference>
<dbReference type="SUPFAM" id="SSF55785">
    <property type="entry name" value="PYP-like sensor domain (PAS domain)"/>
    <property type="match status" value="4"/>
</dbReference>
<keyword evidence="8" id="KW-1133">Transmembrane helix</keyword>
<dbReference type="InterPro" id="IPR000700">
    <property type="entry name" value="PAS-assoc_C"/>
</dbReference>
<evidence type="ECO:0000259" key="9">
    <source>
        <dbReference type="PROSITE" id="PS50109"/>
    </source>
</evidence>
<sequence>MSVAPALTALQPAPASPSRLPARDTGIQVVAALMLIFSLSLAVAFWQNQKSVPQRLYEAAVAEHARALFDHMQDQLQLADRMLHTLDVVSSLQDVDDTTFRRLAKSLSPGFQDLQALALARVSNDGGRVRTLLFRTGDAVDASPTAGHAMTAALEQLAESAARMSNSSGRLTLAGPLTGNNIRLLAIAQASRSGATHVALIDLDKWLETVQGMHAEWVKVAIRLPNGPTLGKGQPNLAADDASNIRFDFDNISPRAQLVVTAQPAPPASPQTILGASGIALFGILMAGLVLFFGRRSSEATAAANLVGQALTASDERLQRALQLTEDGIWEYDLRRRTFYLSGQALALLGWEHDGKNATNAPRTPAAVLRMLPRQWRREVLRVAIETAGKPATRELKFPVSDAMQSARWLRLRVRGTSDAAGRSWLITGSLADISDEITHASAQDRYRALLMRILDAMPIPVAVKTADQKVVMLNERYATQLMSSLEAVYKRSAASDDAVEHRAPGHKSEDFASRMEELDQMAIATGEAQVAHEWLRTSDGEELYLRITRVLCDGLNGEPIVLGTYEDLTELQRQAQQQTALREYFEKIFDWLPSPTYIKDANHRYILTNQAHARVNKTTKEEMIGKRSADYSPDEADEVEAAERYLLSTGSEEIHEKEYFLNSGNMQRNTIIRKVRITDPAGNPVLLGTSSNVTVLREAEKDLRHQAEQQSRLRKFLQDVFDAVPHPLFVKDRQFRYVMTNRAHSESVGARMEDILGKRSADFVSEDVAHLIEESEENLFANDSSEAIEGEFLLTHRNGEKRYTLIRKALCTDADGRPVLVGVNTDITRLREAEAGLREHHGQLTELVRAQTIDLVHAKEVAERANETKSAFLANMSHELRTPLHAILSFAQLGESRIDRLDREKLLEYFNRIRVSGDRLLSMLNDLLDLAKLEAGRATLDIRPTRIENTVLESTHEFEAWVTARHLQLTTTIEPGLPRIMVDAAKIGQVLRNLLSNAIKFSPEHGRIVLTLRSCDLPHKGGHSPGVEISVADEGQGIPEAELESIFEKFVQSSLQQVVGGTGLGLAICREIVAAHSGQVFARNREGNGAEFIVRLLVDRRAPRDAQITDSEDRREQPVVHAADTDGSPHSSDHQETEQ</sequence>
<dbReference type="InterPro" id="IPR013656">
    <property type="entry name" value="PAS_4"/>
</dbReference>
<dbReference type="EMBL" id="JAYXHS010000003">
    <property type="protein sequence ID" value="MEC5387388.1"/>
    <property type="molecule type" value="Genomic_DNA"/>
</dbReference>
<dbReference type="SUPFAM" id="SSF55874">
    <property type="entry name" value="ATPase domain of HSP90 chaperone/DNA topoisomerase II/histidine kinase"/>
    <property type="match status" value="1"/>
</dbReference>
<keyword evidence="8" id="KW-0812">Transmembrane</keyword>
<dbReference type="Pfam" id="PF00512">
    <property type="entry name" value="HisKA"/>
    <property type="match status" value="1"/>
</dbReference>
<dbReference type="Gene3D" id="3.30.450.20">
    <property type="entry name" value="PAS domain"/>
    <property type="match status" value="4"/>
</dbReference>
<dbReference type="Gene3D" id="1.10.287.130">
    <property type="match status" value="1"/>
</dbReference>
<feature type="domain" description="Histidine kinase" evidence="9">
    <location>
        <begin position="876"/>
        <end position="1101"/>
    </location>
</feature>
<dbReference type="InterPro" id="IPR005467">
    <property type="entry name" value="His_kinase_dom"/>
</dbReference>
<evidence type="ECO:0000256" key="5">
    <source>
        <dbReference type="ARBA" id="ARBA00022777"/>
    </source>
</evidence>
<feature type="region of interest" description="Disordered" evidence="7">
    <location>
        <begin position="1106"/>
        <end position="1140"/>
    </location>
</feature>
<keyword evidence="3" id="KW-0597">Phosphoprotein</keyword>
<dbReference type="PROSITE" id="PS50112">
    <property type="entry name" value="PAS"/>
    <property type="match status" value="2"/>
</dbReference>
<dbReference type="SMART" id="SM00388">
    <property type="entry name" value="HisKA"/>
    <property type="match status" value="1"/>
</dbReference>
<name>A0ABU6K8L4_9RHOO</name>